<sequence>MVLNLLILILLVGGLMSGYRAGLITQSVRIISLILSFIVAFYYFQPAANLVMTVVKKLGAEPNLQWIYIIDIIAFVFLFGLTHTVYLMLGNHLNGIAKVPGFHIGNAILGSAVGLLTQYLVIFFVLNILVVFPINWIQDQYRQSDISQTIVKKTPVLSGQFSRNLIKNKSFIQDDTTYRYDGGTINEVDK</sequence>
<evidence type="ECO:0000256" key="5">
    <source>
        <dbReference type="SAM" id="Phobius"/>
    </source>
</evidence>
<comment type="caution">
    <text evidence="6">The sequence shown here is derived from an EMBL/GenBank/DDBJ whole genome shotgun (WGS) entry which is preliminary data.</text>
</comment>
<dbReference type="RefSeq" id="WP_057864820.1">
    <property type="nucleotide sequence ID" value="NZ_AZEY01000068.1"/>
</dbReference>
<dbReference type="STRING" id="1423739.FC85_GL000232"/>
<keyword evidence="2 5" id="KW-0812">Transmembrane</keyword>
<feature type="transmembrane region" description="Helical" evidence="5">
    <location>
        <begin position="66"/>
        <end position="88"/>
    </location>
</feature>
<dbReference type="PANTHER" id="PTHR37306">
    <property type="entry name" value="COLICIN V PRODUCTION PROTEIN"/>
    <property type="match status" value="1"/>
</dbReference>
<protein>
    <submittedName>
        <fullName evidence="6">Colicin V production protein</fullName>
    </submittedName>
</protein>
<gene>
    <name evidence="6" type="ORF">FC85_GL000232</name>
</gene>
<dbReference type="PANTHER" id="PTHR37306:SF1">
    <property type="entry name" value="COLICIN V PRODUCTION PROTEIN"/>
    <property type="match status" value="1"/>
</dbReference>
<dbReference type="EMBL" id="AZEY01000068">
    <property type="protein sequence ID" value="KRL65405.1"/>
    <property type="molecule type" value="Genomic_DNA"/>
</dbReference>
<keyword evidence="3 5" id="KW-1133">Transmembrane helix</keyword>
<evidence type="ECO:0000313" key="6">
    <source>
        <dbReference type="EMBL" id="KRL65405.1"/>
    </source>
</evidence>
<dbReference type="GO" id="GO:0016020">
    <property type="term" value="C:membrane"/>
    <property type="evidence" value="ECO:0007669"/>
    <property type="project" value="UniProtKB-SubCell"/>
</dbReference>
<name>A0A0R1S8J3_9LACO</name>
<dbReference type="Pfam" id="PF02674">
    <property type="entry name" value="Colicin_V"/>
    <property type="match status" value="1"/>
</dbReference>
<organism evidence="6 7">
    <name type="scientific">Lentilactobacillus diolivorans DSM 14421</name>
    <dbReference type="NCBI Taxonomy" id="1423739"/>
    <lineage>
        <taxon>Bacteria</taxon>
        <taxon>Bacillati</taxon>
        <taxon>Bacillota</taxon>
        <taxon>Bacilli</taxon>
        <taxon>Lactobacillales</taxon>
        <taxon>Lactobacillaceae</taxon>
        <taxon>Lentilactobacillus</taxon>
    </lineage>
</organism>
<accession>A0A0R1S8J3</accession>
<dbReference type="GO" id="GO:0009403">
    <property type="term" value="P:toxin biosynthetic process"/>
    <property type="evidence" value="ECO:0007669"/>
    <property type="project" value="InterPro"/>
</dbReference>
<proteinExistence type="predicted"/>
<evidence type="ECO:0000256" key="4">
    <source>
        <dbReference type="ARBA" id="ARBA00023136"/>
    </source>
</evidence>
<dbReference type="Proteomes" id="UP000052013">
    <property type="component" value="Unassembled WGS sequence"/>
</dbReference>
<feature type="transmembrane region" description="Helical" evidence="5">
    <location>
        <begin position="30"/>
        <end position="54"/>
    </location>
</feature>
<evidence type="ECO:0000313" key="7">
    <source>
        <dbReference type="Proteomes" id="UP000052013"/>
    </source>
</evidence>
<evidence type="ECO:0000256" key="2">
    <source>
        <dbReference type="ARBA" id="ARBA00022692"/>
    </source>
</evidence>
<dbReference type="PATRIC" id="fig|1423739.3.peg.243"/>
<dbReference type="AlphaFoldDB" id="A0A0R1S8J3"/>
<evidence type="ECO:0000256" key="3">
    <source>
        <dbReference type="ARBA" id="ARBA00022989"/>
    </source>
</evidence>
<feature type="transmembrane region" description="Helical" evidence="5">
    <location>
        <begin position="108"/>
        <end position="132"/>
    </location>
</feature>
<reference evidence="6 7" key="1">
    <citation type="journal article" date="2015" name="Genome Announc.">
        <title>Expanding the biotechnology potential of lactobacilli through comparative genomics of 213 strains and associated genera.</title>
        <authorList>
            <person name="Sun Z."/>
            <person name="Harris H.M."/>
            <person name="McCann A."/>
            <person name="Guo C."/>
            <person name="Argimon S."/>
            <person name="Zhang W."/>
            <person name="Yang X."/>
            <person name="Jeffery I.B."/>
            <person name="Cooney J.C."/>
            <person name="Kagawa T.F."/>
            <person name="Liu W."/>
            <person name="Song Y."/>
            <person name="Salvetti E."/>
            <person name="Wrobel A."/>
            <person name="Rasinkangas P."/>
            <person name="Parkhill J."/>
            <person name="Rea M.C."/>
            <person name="O'Sullivan O."/>
            <person name="Ritari J."/>
            <person name="Douillard F.P."/>
            <person name="Paul Ross R."/>
            <person name="Yang R."/>
            <person name="Briner A.E."/>
            <person name="Felis G.E."/>
            <person name="de Vos W.M."/>
            <person name="Barrangou R."/>
            <person name="Klaenhammer T.R."/>
            <person name="Caufield P.W."/>
            <person name="Cui Y."/>
            <person name="Zhang H."/>
            <person name="O'Toole P.W."/>
        </authorList>
    </citation>
    <scope>NUCLEOTIDE SEQUENCE [LARGE SCALE GENOMIC DNA]</scope>
    <source>
        <strain evidence="6 7">DSM 14421</strain>
    </source>
</reference>
<comment type="subcellular location">
    <subcellularLocation>
        <location evidence="1">Membrane</location>
        <topology evidence="1">Multi-pass membrane protein</topology>
    </subcellularLocation>
</comment>
<dbReference type="InterPro" id="IPR003825">
    <property type="entry name" value="Colicin-V_CvpA"/>
</dbReference>
<keyword evidence="4 5" id="KW-0472">Membrane</keyword>
<evidence type="ECO:0000256" key="1">
    <source>
        <dbReference type="ARBA" id="ARBA00004141"/>
    </source>
</evidence>